<organism evidence="2">
    <name type="scientific">bioreactor metagenome</name>
    <dbReference type="NCBI Taxonomy" id="1076179"/>
    <lineage>
        <taxon>unclassified sequences</taxon>
        <taxon>metagenomes</taxon>
        <taxon>ecological metagenomes</taxon>
    </lineage>
</organism>
<sequence length="175" mass="20445">MLGEDRHFYSVPHQYISKQVTLVYDTRNVEVYLQHQRIASYKRDYSKNGYTTLQEHMPANHKAIHEQRGWDEEYFLKKAGEVGKNTREVMSILLKQRTFVQQTYRSCIGSLELGKKYGNNRLEAACTRALAFGTKINYTTLRNILEKNLDKEPNQVSIDFCMPLHDNLRGDTCYG</sequence>
<accession>A0A645CHZ0</accession>
<name>A0A645CHZ0_9ZZZZ</name>
<dbReference type="EMBL" id="VSSQ01027354">
    <property type="protein sequence ID" value="MPM76565.1"/>
    <property type="molecule type" value="Genomic_DNA"/>
</dbReference>
<dbReference type="InterPro" id="IPR054353">
    <property type="entry name" value="IstA-like_C"/>
</dbReference>
<dbReference type="Pfam" id="PF22483">
    <property type="entry name" value="Mu-transpos_C_2"/>
    <property type="match status" value="1"/>
</dbReference>
<proteinExistence type="predicted"/>
<feature type="domain" description="Transposase for insertion sequence element IS21-like C-terminal" evidence="1">
    <location>
        <begin position="5"/>
        <end position="52"/>
    </location>
</feature>
<dbReference type="AlphaFoldDB" id="A0A645CHZ0"/>
<gene>
    <name evidence="2" type="ORF">SDC9_123564</name>
</gene>
<comment type="caution">
    <text evidence="2">The sequence shown here is derived from an EMBL/GenBank/DDBJ whole genome shotgun (WGS) entry which is preliminary data.</text>
</comment>
<reference evidence="2" key="1">
    <citation type="submission" date="2019-08" db="EMBL/GenBank/DDBJ databases">
        <authorList>
            <person name="Kucharzyk K."/>
            <person name="Murdoch R.W."/>
            <person name="Higgins S."/>
            <person name="Loffler F."/>
        </authorList>
    </citation>
    <scope>NUCLEOTIDE SEQUENCE</scope>
</reference>
<protein>
    <recommendedName>
        <fullName evidence="1">Transposase for insertion sequence element IS21-like C-terminal domain-containing protein</fullName>
    </recommendedName>
</protein>
<evidence type="ECO:0000259" key="1">
    <source>
        <dbReference type="Pfam" id="PF22483"/>
    </source>
</evidence>
<evidence type="ECO:0000313" key="2">
    <source>
        <dbReference type="EMBL" id="MPM76565.1"/>
    </source>
</evidence>